<comment type="subcellular location">
    <subcellularLocation>
        <location evidence="1">Membrane</location>
        <topology evidence="1">Single-pass membrane protein</topology>
    </subcellularLocation>
</comment>
<evidence type="ECO:0000313" key="11">
    <source>
        <dbReference type="EMBL" id="SDT93602.1"/>
    </source>
</evidence>
<protein>
    <submittedName>
        <fullName evidence="11">Multidrug resistance efflux pump</fullName>
    </submittedName>
</protein>
<sequence>MTDNAKQPAADKPAGKAKDPSKSGMRVVLLLIITSLVWYLLAERFTPYTQQARVQAYIVPVAAEVAGRVTDVLVHNNQQVSAGQELFAIDPEQYEIAVERARADLESVRKQIGASTAGIDSAEASLSAAQANELKARQDRDRLERLYREDAGTISLRRLEISRATFVQASSQVAAARAEVQRARETEGGSGEDNAKLRSAVSTLSKAELDLAKTRIHARSAGLITDLRTEVGQFAAAGNPVMTLIAMQDVWISAEMTENNLGHLQPGTPVKIVLDSLPGQVLNGQIRSIGYGVSVSQPTPPGSLPTVQNSRDWLRAAQRFPVIVGIDPDQLTDTGAIRVGGQAEVMAFPIEGNPLNLLGRVFLRLMSWLSYAY</sequence>
<dbReference type="SUPFAM" id="SSF111369">
    <property type="entry name" value="HlyD-like secretion proteins"/>
    <property type="match status" value="2"/>
</dbReference>
<keyword evidence="5 8" id="KW-0472">Membrane</keyword>
<dbReference type="InterPro" id="IPR058634">
    <property type="entry name" value="AaeA-lik-b-barrel"/>
</dbReference>
<evidence type="ECO:0000256" key="4">
    <source>
        <dbReference type="ARBA" id="ARBA00022989"/>
    </source>
</evidence>
<feature type="coiled-coil region" evidence="6">
    <location>
        <begin position="126"/>
        <end position="186"/>
    </location>
</feature>
<dbReference type="OrthoDB" id="286173at2"/>
<dbReference type="RefSeq" id="WP_090193121.1">
    <property type="nucleotide sequence ID" value="NZ_LT629785.1"/>
</dbReference>
<dbReference type="PANTHER" id="PTHR30386:SF26">
    <property type="entry name" value="TRANSPORT PROTEIN COMB"/>
    <property type="match status" value="1"/>
</dbReference>
<evidence type="ECO:0000259" key="9">
    <source>
        <dbReference type="Pfam" id="PF25917"/>
    </source>
</evidence>
<keyword evidence="3 8" id="KW-0812">Transmembrane</keyword>
<dbReference type="Proteomes" id="UP000243232">
    <property type="component" value="Chromosome I"/>
</dbReference>
<dbReference type="Pfam" id="PF25917">
    <property type="entry name" value="BSH_RND"/>
    <property type="match status" value="1"/>
</dbReference>
<evidence type="ECO:0000256" key="7">
    <source>
        <dbReference type="SAM" id="MobiDB-lite"/>
    </source>
</evidence>
<reference evidence="12" key="1">
    <citation type="submission" date="2016-10" db="EMBL/GenBank/DDBJ databases">
        <authorList>
            <person name="Varghese N."/>
            <person name="Submissions S."/>
        </authorList>
    </citation>
    <scope>NUCLEOTIDE SEQUENCE [LARGE SCALE GENOMIC DNA]</scope>
    <source>
        <strain evidence="12">DSM 17875</strain>
    </source>
</reference>
<feature type="domain" description="p-hydroxybenzoic acid efflux pump subunit AaeA-like beta-barrel" evidence="10">
    <location>
        <begin position="251"/>
        <end position="330"/>
    </location>
</feature>
<evidence type="ECO:0000256" key="6">
    <source>
        <dbReference type="SAM" id="Coils"/>
    </source>
</evidence>
<dbReference type="Gene3D" id="2.40.50.100">
    <property type="match status" value="1"/>
</dbReference>
<dbReference type="Gene3D" id="2.40.30.170">
    <property type="match status" value="1"/>
</dbReference>
<evidence type="ECO:0000259" key="10">
    <source>
        <dbReference type="Pfam" id="PF25963"/>
    </source>
</evidence>
<feature type="domain" description="Multidrug resistance protein MdtA-like barrel-sandwich hybrid" evidence="9">
    <location>
        <begin position="59"/>
        <end position="243"/>
    </location>
</feature>
<evidence type="ECO:0000256" key="3">
    <source>
        <dbReference type="ARBA" id="ARBA00022692"/>
    </source>
</evidence>
<name>A0A1H2EEL7_9PSED</name>
<dbReference type="PANTHER" id="PTHR30386">
    <property type="entry name" value="MEMBRANE FUSION SUBUNIT OF EMRAB-TOLC MULTIDRUG EFFLUX PUMP"/>
    <property type="match status" value="1"/>
</dbReference>
<organism evidence="11 12">
    <name type="scientific">Pseudomonas pohangensis</name>
    <dbReference type="NCBI Taxonomy" id="364197"/>
    <lineage>
        <taxon>Bacteria</taxon>
        <taxon>Pseudomonadati</taxon>
        <taxon>Pseudomonadota</taxon>
        <taxon>Gammaproteobacteria</taxon>
        <taxon>Pseudomonadales</taxon>
        <taxon>Pseudomonadaceae</taxon>
        <taxon>Pseudomonas</taxon>
    </lineage>
</organism>
<feature type="transmembrane region" description="Helical" evidence="8">
    <location>
        <begin position="24"/>
        <end position="41"/>
    </location>
</feature>
<dbReference type="EMBL" id="LT629785">
    <property type="protein sequence ID" value="SDT93602.1"/>
    <property type="molecule type" value="Genomic_DNA"/>
</dbReference>
<feature type="compositionally biased region" description="Low complexity" evidence="7">
    <location>
        <begin position="1"/>
        <end position="12"/>
    </location>
</feature>
<evidence type="ECO:0000256" key="1">
    <source>
        <dbReference type="ARBA" id="ARBA00004167"/>
    </source>
</evidence>
<evidence type="ECO:0000256" key="8">
    <source>
        <dbReference type="SAM" id="Phobius"/>
    </source>
</evidence>
<dbReference type="AlphaFoldDB" id="A0A1H2EEL7"/>
<dbReference type="Pfam" id="PF25963">
    <property type="entry name" value="Beta-barrel_AAEA"/>
    <property type="match status" value="1"/>
</dbReference>
<dbReference type="GO" id="GO:0016020">
    <property type="term" value="C:membrane"/>
    <property type="evidence" value="ECO:0007669"/>
    <property type="project" value="UniProtKB-SubCell"/>
</dbReference>
<evidence type="ECO:0000256" key="5">
    <source>
        <dbReference type="ARBA" id="ARBA00023136"/>
    </source>
</evidence>
<keyword evidence="6" id="KW-0175">Coiled coil</keyword>
<evidence type="ECO:0000313" key="12">
    <source>
        <dbReference type="Proteomes" id="UP000243232"/>
    </source>
</evidence>
<keyword evidence="12" id="KW-1185">Reference proteome</keyword>
<feature type="region of interest" description="Disordered" evidence="7">
    <location>
        <begin position="1"/>
        <end position="21"/>
    </location>
</feature>
<dbReference type="STRING" id="364197.SAMN05216296_0708"/>
<dbReference type="InterPro" id="IPR050739">
    <property type="entry name" value="MFP"/>
</dbReference>
<proteinExistence type="inferred from homology"/>
<evidence type="ECO:0000256" key="2">
    <source>
        <dbReference type="ARBA" id="ARBA00009477"/>
    </source>
</evidence>
<accession>A0A1H2EEL7</accession>
<gene>
    <name evidence="11" type="ORF">SAMN05216296_0708</name>
</gene>
<dbReference type="InterPro" id="IPR058625">
    <property type="entry name" value="MdtA-like_BSH"/>
</dbReference>
<comment type="similarity">
    <text evidence="2">Belongs to the membrane fusion protein (MFP) (TC 8.A.1) family.</text>
</comment>
<keyword evidence="4 8" id="KW-1133">Transmembrane helix</keyword>